<organism evidence="2 3">
    <name type="scientific">Piloderma croceum (strain F 1598)</name>
    <dbReference type="NCBI Taxonomy" id="765440"/>
    <lineage>
        <taxon>Eukaryota</taxon>
        <taxon>Fungi</taxon>
        <taxon>Dikarya</taxon>
        <taxon>Basidiomycota</taxon>
        <taxon>Agaricomycotina</taxon>
        <taxon>Agaricomycetes</taxon>
        <taxon>Agaricomycetidae</taxon>
        <taxon>Atheliales</taxon>
        <taxon>Atheliaceae</taxon>
        <taxon>Piloderma</taxon>
    </lineage>
</organism>
<dbReference type="EMBL" id="KN832980">
    <property type="protein sequence ID" value="KIM86919.1"/>
    <property type="molecule type" value="Genomic_DNA"/>
</dbReference>
<evidence type="ECO:0000313" key="3">
    <source>
        <dbReference type="Proteomes" id="UP000054166"/>
    </source>
</evidence>
<protein>
    <recommendedName>
        <fullName evidence="4">PLAC8-domain-containing protein</fullName>
    </recommendedName>
</protein>
<dbReference type="InParanoid" id="A0A0C3G516"/>
<feature type="compositionally biased region" description="Polar residues" evidence="1">
    <location>
        <begin position="48"/>
        <end position="62"/>
    </location>
</feature>
<proteinExistence type="predicted"/>
<feature type="compositionally biased region" description="Polar residues" evidence="1">
    <location>
        <begin position="24"/>
        <end position="41"/>
    </location>
</feature>
<sequence length="265" mass="29045">MSDPRQIYTQASSPSPYGAPQPQAPFNNYGTPPVSYNSASSPPLADAQSPTHYSSDKQTMNIQQPQTTYQQQQPQGPVVMSYNQPHNGMNPPPAGYDEKGTPVSQGYQSNPPVNQAQPMPQRGMDPNGPGGPPRNPNQYDTNGERNWSHDLMDCFSDCGTCCFAYFCPCMVYQQVKNRLDHLQLNGRPDPKQGGSGCGGDCCLYGTLMGCCGLGWVLQMSTRATMRARYRIRGGGCTDCMASFCCIPCELTQESRELEVEEGQFH</sequence>
<dbReference type="HOGENOM" id="CLU_091785_0_0_1"/>
<dbReference type="STRING" id="765440.A0A0C3G516"/>
<dbReference type="Proteomes" id="UP000054166">
    <property type="component" value="Unassembled WGS sequence"/>
</dbReference>
<dbReference type="NCBIfam" id="TIGR01571">
    <property type="entry name" value="A_thal_Cys_rich"/>
    <property type="match status" value="1"/>
</dbReference>
<feature type="compositionally biased region" description="Low complexity" evidence="1">
    <location>
        <begin position="63"/>
        <end position="75"/>
    </location>
</feature>
<dbReference type="PANTHER" id="PTHR15907">
    <property type="entry name" value="DUF614 FAMILY PROTEIN-RELATED"/>
    <property type="match status" value="1"/>
</dbReference>
<gene>
    <name evidence="2" type="ORF">PILCRDRAFT_815372</name>
</gene>
<evidence type="ECO:0000256" key="1">
    <source>
        <dbReference type="SAM" id="MobiDB-lite"/>
    </source>
</evidence>
<evidence type="ECO:0008006" key="4">
    <source>
        <dbReference type="Google" id="ProtNLM"/>
    </source>
</evidence>
<keyword evidence="3" id="KW-1185">Reference proteome</keyword>
<reference evidence="2 3" key="1">
    <citation type="submission" date="2014-04" db="EMBL/GenBank/DDBJ databases">
        <authorList>
            <consortium name="DOE Joint Genome Institute"/>
            <person name="Kuo A."/>
            <person name="Tarkka M."/>
            <person name="Buscot F."/>
            <person name="Kohler A."/>
            <person name="Nagy L.G."/>
            <person name="Floudas D."/>
            <person name="Copeland A."/>
            <person name="Barry K.W."/>
            <person name="Cichocki N."/>
            <person name="Veneault-Fourrey C."/>
            <person name="LaButti K."/>
            <person name="Lindquist E.A."/>
            <person name="Lipzen A."/>
            <person name="Lundell T."/>
            <person name="Morin E."/>
            <person name="Murat C."/>
            <person name="Sun H."/>
            <person name="Tunlid A."/>
            <person name="Henrissat B."/>
            <person name="Grigoriev I.V."/>
            <person name="Hibbett D.S."/>
            <person name="Martin F."/>
            <person name="Nordberg H.P."/>
            <person name="Cantor M.N."/>
            <person name="Hua S.X."/>
        </authorList>
    </citation>
    <scope>NUCLEOTIDE SEQUENCE [LARGE SCALE GENOMIC DNA]</scope>
    <source>
        <strain evidence="2 3">F 1598</strain>
    </source>
</reference>
<accession>A0A0C3G516</accession>
<reference evidence="3" key="2">
    <citation type="submission" date="2015-01" db="EMBL/GenBank/DDBJ databases">
        <title>Evolutionary Origins and Diversification of the Mycorrhizal Mutualists.</title>
        <authorList>
            <consortium name="DOE Joint Genome Institute"/>
            <consortium name="Mycorrhizal Genomics Consortium"/>
            <person name="Kohler A."/>
            <person name="Kuo A."/>
            <person name="Nagy L.G."/>
            <person name="Floudas D."/>
            <person name="Copeland A."/>
            <person name="Barry K.W."/>
            <person name="Cichocki N."/>
            <person name="Veneault-Fourrey C."/>
            <person name="LaButti K."/>
            <person name="Lindquist E.A."/>
            <person name="Lipzen A."/>
            <person name="Lundell T."/>
            <person name="Morin E."/>
            <person name="Murat C."/>
            <person name="Riley R."/>
            <person name="Ohm R."/>
            <person name="Sun H."/>
            <person name="Tunlid A."/>
            <person name="Henrissat B."/>
            <person name="Grigoriev I.V."/>
            <person name="Hibbett D.S."/>
            <person name="Martin F."/>
        </authorList>
    </citation>
    <scope>NUCLEOTIDE SEQUENCE [LARGE SCALE GENOMIC DNA]</scope>
    <source>
        <strain evidence="3">F 1598</strain>
    </source>
</reference>
<feature type="region of interest" description="Disordered" evidence="1">
    <location>
        <begin position="1"/>
        <end position="143"/>
    </location>
</feature>
<dbReference type="AlphaFoldDB" id="A0A0C3G516"/>
<name>A0A0C3G516_PILCF</name>
<dbReference type="InterPro" id="IPR006461">
    <property type="entry name" value="PLAC_motif_containing"/>
</dbReference>
<dbReference type="Pfam" id="PF04749">
    <property type="entry name" value="PLAC8"/>
    <property type="match status" value="1"/>
</dbReference>
<dbReference type="OrthoDB" id="1045822at2759"/>
<evidence type="ECO:0000313" key="2">
    <source>
        <dbReference type="EMBL" id="KIM86919.1"/>
    </source>
</evidence>
<feature type="compositionally biased region" description="Polar residues" evidence="1">
    <location>
        <begin position="102"/>
        <end position="118"/>
    </location>
</feature>